<reference evidence="1" key="1">
    <citation type="journal article" date="2023" name="Microbiol Resour">
        <title>Genome Sequences of Rhodoplanes serenus and Two Thermotolerant Strains, Rhodoplanes tepidamans and 'Rhodoplanes cryptolactis,' Further Refine the Genus.</title>
        <authorList>
            <person name="Rayyan A.A."/>
            <person name="Kyndt J.A."/>
        </authorList>
    </citation>
    <scope>NUCLEOTIDE SEQUENCE</scope>
    <source>
        <strain evidence="1">DSM 9987</strain>
    </source>
</reference>
<protein>
    <submittedName>
        <fullName evidence="1">Uncharacterized protein</fullName>
    </submittedName>
</protein>
<evidence type="ECO:0000313" key="1">
    <source>
        <dbReference type="EMBL" id="MDC7785094.1"/>
    </source>
</evidence>
<accession>A0ABT5J626</accession>
<evidence type="ECO:0000313" key="2">
    <source>
        <dbReference type="Proteomes" id="UP001165652"/>
    </source>
</evidence>
<gene>
    <name evidence="1" type="ORF">PQJ73_05310</name>
</gene>
<reference evidence="1" key="2">
    <citation type="submission" date="2023-02" db="EMBL/GenBank/DDBJ databases">
        <authorList>
            <person name="Rayyan A."/>
            <person name="Meyer T."/>
            <person name="Kyndt J.A."/>
        </authorList>
    </citation>
    <scope>NUCLEOTIDE SEQUENCE</scope>
    <source>
        <strain evidence="1">DSM 9987</strain>
    </source>
</reference>
<comment type="caution">
    <text evidence="1">The sequence shown here is derived from an EMBL/GenBank/DDBJ whole genome shotgun (WGS) entry which is preliminary data.</text>
</comment>
<sequence>MKVPYSDYPAAMIFYKMQKAGILIGSPENLDISGEWQFTAVCDDEKANGFESKYGMKLTVKFRHVPNSFGRLLAKIGYGQVLWTLGLDDFRPLCLPYILGARSNISYIVGGAFDIPPPTPGVGYNLRTVVVGDGARILLIALLRLYANLHTPVYHVVVGDVLGESSVRSVIAKLESVDVGIGAIGSIEAEGSHWLPNVWPLP</sequence>
<dbReference type="RefSeq" id="WP_272775943.1">
    <property type="nucleotide sequence ID" value="NZ_JAQQLI010000005.1"/>
</dbReference>
<dbReference type="EMBL" id="JAQQLI010000005">
    <property type="protein sequence ID" value="MDC7785094.1"/>
    <property type="molecule type" value="Genomic_DNA"/>
</dbReference>
<organism evidence="1 2">
    <name type="scientific">Rhodoplanes tepidamans</name>
    <name type="common">Rhodoplanes cryptolactis</name>
    <dbReference type="NCBI Taxonomy" id="200616"/>
    <lineage>
        <taxon>Bacteria</taxon>
        <taxon>Pseudomonadati</taxon>
        <taxon>Pseudomonadota</taxon>
        <taxon>Alphaproteobacteria</taxon>
        <taxon>Hyphomicrobiales</taxon>
        <taxon>Nitrobacteraceae</taxon>
        <taxon>Rhodoplanes</taxon>
    </lineage>
</organism>
<proteinExistence type="predicted"/>
<dbReference type="Proteomes" id="UP001165652">
    <property type="component" value="Unassembled WGS sequence"/>
</dbReference>
<keyword evidence="2" id="KW-1185">Reference proteome</keyword>
<name>A0ABT5J626_RHOTP</name>